<evidence type="ECO:0000259" key="2">
    <source>
        <dbReference type="Pfam" id="PF22807"/>
    </source>
</evidence>
<dbReference type="Gene3D" id="2.120.10.30">
    <property type="entry name" value="TolB, C-terminal domain"/>
    <property type="match status" value="1"/>
</dbReference>
<feature type="signal peptide" evidence="1">
    <location>
        <begin position="1"/>
        <end position="24"/>
    </location>
</feature>
<reference evidence="3" key="1">
    <citation type="submission" date="2010-05" db="EMBL/GenBank/DDBJ databases">
        <title>The Genome Sequence of Magnaporthe poae strain ATCC 64411.</title>
        <authorList>
            <consortium name="The Broad Institute Genome Sequencing Platform"/>
            <consortium name="Broad Institute Genome Sequencing Center for Infectious Disease"/>
            <person name="Ma L.-J."/>
            <person name="Dead R."/>
            <person name="Young S."/>
            <person name="Zeng Q."/>
            <person name="Koehrsen M."/>
            <person name="Alvarado L."/>
            <person name="Berlin A."/>
            <person name="Chapman S.B."/>
            <person name="Chen Z."/>
            <person name="Freedman E."/>
            <person name="Gellesch M."/>
            <person name="Goldberg J."/>
            <person name="Griggs A."/>
            <person name="Gujja S."/>
            <person name="Heilman E.R."/>
            <person name="Heiman D."/>
            <person name="Hepburn T."/>
            <person name="Howarth C."/>
            <person name="Jen D."/>
            <person name="Larson L."/>
            <person name="Mehta T."/>
            <person name="Neiman D."/>
            <person name="Pearson M."/>
            <person name="Roberts A."/>
            <person name="Saif S."/>
            <person name="Shea T."/>
            <person name="Shenoy N."/>
            <person name="Sisk P."/>
            <person name="Stolte C."/>
            <person name="Sykes S."/>
            <person name="Walk T."/>
            <person name="White J."/>
            <person name="Yandava C."/>
            <person name="Haas B."/>
            <person name="Nusbaum C."/>
            <person name="Birren B."/>
        </authorList>
    </citation>
    <scope>NUCLEOTIDE SEQUENCE</scope>
    <source>
        <strain evidence="3">ATCC 64411</strain>
    </source>
</reference>
<feature type="chain" id="PRO_5005202332" description="Pyrroloquinoline quinone-dependent pyranose dehydrogenase beta-propeller domain-containing protein" evidence="1">
    <location>
        <begin position="25"/>
        <end position="281"/>
    </location>
</feature>
<dbReference type="SUPFAM" id="SSF50952">
    <property type="entry name" value="Soluble quinoprotein glucose dehydrogenase"/>
    <property type="match status" value="1"/>
</dbReference>
<dbReference type="Pfam" id="PF22807">
    <property type="entry name" value="TrAA12"/>
    <property type="match status" value="1"/>
</dbReference>
<keyword evidence="1" id="KW-0732">Signal</keyword>
<dbReference type="AlphaFoldDB" id="A0A0H2TUP0"/>
<dbReference type="InterPro" id="IPR011041">
    <property type="entry name" value="Quinoprot_gluc/sorb_DH_b-prop"/>
</dbReference>
<evidence type="ECO:0000256" key="1">
    <source>
        <dbReference type="SAM" id="SignalP"/>
    </source>
</evidence>
<dbReference type="OrthoDB" id="507128at2759"/>
<organism evidence="3">
    <name type="scientific">Magnaporthiopsis poae (strain ATCC 64411 / 73-15)</name>
    <name type="common">Kentucky bluegrass fungus</name>
    <name type="synonym">Magnaporthe poae</name>
    <dbReference type="NCBI Taxonomy" id="644358"/>
    <lineage>
        <taxon>Eukaryota</taxon>
        <taxon>Fungi</taxon>
        <taxon>Dikarya</taxon>
        <taxon>Ascomycota</taxon>
        <taxon>Pezizomycotina</taxon>
        <taxon>Sordariomycetes</taxon>
        <taxon>Sordariomycetidae</taxon>
        <taxon>Magnaporthales</taxon>
        <taxon>Magnaporthaceae</taxon>
        <taxon>Magnaporthiopsis</taxon>
    </lineage>
</organism>
<gene>
    <name evidence="3" type="ORF">MAPG_06248</name>
</gene>
<dbReference type="VEuPathDB" id="FungiDB:MAPG_06248"/>
<proteinExistence type="predicted"/>
<dbReference type="InterPro" id="IPR011042">
    <property type="entry name" value="6-blade_b-propeller_TolB-like"/>
</dbReference>
<dbReference type="EMBL" id="GL876970">
    <property type="protein sequence ID" value="KLU87247.1"/>
    <property type="molecule type" value="Genomic_DNA"/>
</dbReference>
<sequence>MAPVTWIRGSGLVAAVLLAGQSLAQSCQGAPPTRFDIRMSEGYSSQLIMNGLSKPRGIATDSQGNLLVVESGGAGVRHVKLTESGGSVCVQSSKQLIDDKETANTSMCPGGHGVFQYEYDAIAGTASNRKLVVTDLRNPGTSGHYARSLWVSHANPDLLLVHRGSLGNIDVDASKAETGRSVIRYFNISEIAQKAQPHATGGGLLAMGVRNTVAFGENIAKGEFWSVDNSIDNMQRFGAQVHNDNPAEELNFHGKIEPGNKLLGGNFGYPTCVTARRLDTL</sequence>
<feature type="non-terminal residue" evidence="3">
    <location>
        <position position="281"/>
    </location>
</feature>
<name>A0A0H2TUP0_MAGP6</name>
<accession>A0A0H2TUP0</accession>
<dbReference type="InterPro" id="IPR054539">
    <property type="entry name" value="Beta-prop_PDH"/>
</dbReference>
<protein>
    <recommendedName>
        <fullName evidence="2">Pyrroloquinoline quinone-dependent pyranose dehydrogenase beta-propeller domain-containing protein</fullName>
    </recommendedName>
</protein>
<evidence type="ECO:0000313" key="3">
    <source>
        <dbReference type="EMBL" id="KLU87247.1"/>
    </source>
</evidence>
<reference evidence="3" key="2">
    <citation type="submission" date="2011-03" db="EMBL/GenBank/DDBJ databases">
        <title>Annotation of Magnaporthe poae ATCC 64411.</title>
        <authorList>
            <person name="Ma L.-J."/>
            <person name="Dead R."/>
            <person name="Young S.K."/>
            <person name="Zeng Q."/>
            <person name="Gargeya S."/>
            <person name="Fitzgerald M."/>
            <person name="Haas B."/>
            <person name="Abouelleil A."/>
            <person name="Alvarado L."/>
            <person name="Arachchi H.M."/>
            <person name="Berlin A."/>
            <person name="Brown A."/>
            <person name="Chapman S.B."/>
            <person name="Chen Z."/>
            <person name="Dunbar C."/>
            <person name="Freedman E."/>
            <person name="Gearin G."/>
            <person name="Gellesch M."/>
            <person name="Goldberg J."/>
            <person name="Griggs A."/>
            <person name="Gujja S."/>
            <person name="Heiman D."/>
            <person name="Howarth C."/>
            <person name="Larson L."/>
            <person name="Lui A."/>
            <person name="MacDonald P.J.P."/>
            <person name="Mehta T."/>
            <person name="Montmayeur A."/>
            <person name="Murphy C."/>
            <person name="Neiman D."/>
            <person name="Pearson M."/>
            <person name="Priest M."/>
            <person name="Roberts A."/>
            <person name="Saif S."/>
            <person name="Shea T."/>
            <person name="Shenoy N."/>
            <person name="Sisk P."/>
            <person name="Stolte C."/>
            <person name="Sykes S."/>
            <person name="Yandava C."/>
            <person name="Wortman J."/>
            <person name="Nusbaum C."/>
            <person name="Birren B."/>
        </authorList>
    </citation>
    <scope>NUCLEOTIDE SEQUENCE</scope>
    <source>
        <strain evidence="3">ATCC 64411</strain>
    </source>
</reference>
<feature type="domain" description="Pyrroloquinoline quinone-dependent pyranose dehydrogenase beta-propeller" evidence="2">
    <location>
        <begin position="38"/>
        <end position="276"/>
    </location>
</feature>